<keyword evidence="1" id="KW-1133">Transmembrane helix</keyword>
<dbReference type="Proteomes" id="UP000076532">
    <property type="component" value="Unassembled WGS sequence"/>
</dbReference>
<keyword evidence="1" id="KW-0472">Membrane</keyword>
<dbReference type="EMBL" id="KV417780">
    <property type="protein sequence ID" value="KZP06614.1"/>
    <property type="molecule type" value="Genomic_DNA"/>
</dbReference>
<feature type="transmembrane region" description="Helical" evidence="1">
    <location>
        <begin position="12"/>
        <end position="30"/>
    </location>
</feature>
<dbReference type="STRING" id="436010.A0A167WY57"/>
<reference evidence="2 3" key="1">
    <citation type="journal article" date="2016" name="Mol. Biol. Evol.">
        <title>Comparative Genomics of Early-Diverging Mushroom-Forming Fungi Provides Insights into the Origins of Lignocellulose Decay Capabilities.</title>
        <authorList>
            <person name="Nagy L.G."/>
            <person name="Riley R."/>
            <person name="Tritt A."/>
            <person name="Adam C."/>
            <person name="Daum C."/>
            <person name="Floudas D."/>
            <person name="Sun H."/>
            <person name="Yadav J.S."/>
            <person name="Pangilinan J."/>
            <person name="Larsson K.H."/>
            <person name="Matsuura K."/>
            <person name="Barry K."/>
            <person name="Labutti K."/>
            <person name="Kuo R."/>
            <person name="Ohm R.A."/>
            <person name="Bhattacharya S.S."/>
            <person name="Shirouzu T."/>
            <person name="Yoshinaga Y."/>
            <person name="Martin F.M."/>
            <person name="Grigoriev I.V."/>
            <person name="Hibbett D.S."/>
        </authorList>
    </citation>
    <scope>NUCLEOTIDE SEQUENCE [LARGE SCALE GENOMIC DNA]</scope>
    <source>
        <strain evidence="2 3">CBS 109695</strain>
    </source>
</reference>
<evidence type="ECO:0000256" key="1">
    <source>
        <dbReference type="SAM" id="Phobius"/>
    </source>
</evidence>
<keyword evidence="3" id="KW-1185">Reference proteome</keyword>
<organism evidence="2 3">
    <name type="scientific">Athelia psychrophila</name>
    <dbReference type="NCBI Taxonomy" id="1759441"/>
    <lineage>
        <taxon>Eukaryota</taxon>
        <taxon>Fungi</taxon>
        <taxon>Dikarya</taxon>
        <taxon>Basidiomycota</taxon>
        <taxon>Agaricomycotina</taxon>
        <taxon>Agaricomycetes</taxon>
        <taxon>Agaricomycetidae</taxon>
        <taxon>Atheliales</taxon>
        <taxon>Atheliaceae</taxon>
        <taxon>Athelia</taxon>
    </lineage>
</organism>
<feature type="non-terminal residue" evidence="2">
    <location>
        <position position="1"/>
    </location>
</feature>
<dbReference type="OrthoDB" id="3038990at2759"/>
<sequence>APISQCQVLWHILSATSTIGGAATSFLFFLRVRAVYEKSIPVTIAFGIFWLAIPVVYMYPKHMGSAQCTLSGVGPFPSICLWLKAAYDTSVFAAISWRIVSYTAADRVPKSQRWRLIRGVGMPRIYRDLLRGGQQFYL</sequence>
<accession>A0A167WY57</accession>
<evidence type="ECO:0000313" key="2">
    <source>
        <dbReference type="EMBL" id="KZP06614.1"/>
    </source>
</evidence>
<name>A0A167WY57_9AGAM</name>
<gene>
    <name evidence="2" type="ORF">FIBSPDRAFT_764148</name>
</gene>
<keyword evidence="1" id="KW-0812">Transmembrane</keyword>
<protein>
    <submittedName>
        <fullName evidence="2">Uncharacterized protein</fullName>
    </submittedName>
</protein>
<feature type="transmembrane region" description="Helical" evidence="1">
    <location>
        <begin position="42"/>
        <end position="60"/>
    </location>
</feature>
<proteinExistence type="predicted"/>
<evidence type="ECO:0000313" key="3">
    <source>
        <dbReference type="Proteomes" id="UP000076532"/>
    </source>
</evidence>
<dbReference type="AlphaFoldDB" id="A0A167WY57"/>